<reference evidence="2 3" key="1">
    <citation type="journal article" date="2015" name="Genome Biol.">
        <title>Comparative genomics of Steinernema reveals deeply conserved gene regulatory networks.</title>
        <authorList>
            <person name="Dillman A.R."/>
            <person name="Macchietto M."/>
            <person name="Porter C.F."/>
            <person name="Rogers A."/>
            <person name="Williams B."/>
            <person name="Antoshechkin I."/>
            <person name="Lee M.M."/>
            <person name="Goodwin Z."/>
            <person name="Lu X."/>
            <person name="Lewis E.E."/>
            <person name="Goodrich-Blair H."/>
            <person name="Stock S.P."/>
            <person name="Adams B.J."/>
            <person name="Sternberg P.W."/>
            <person name="Mortazavi A."/>
        </authorList>
    </citation>
    <scope>NUCLEOTIDE SEQUENCE [LARGE SCALE GENOMIC DNA]</scope>
    <source>
        <strain evidence="2 3">ALL</strain>
    </source>
</reference>
<organism evidence="2 3">
    <name type="scientific">Steinernema carpocapsae</name>
    <name type="common">Entomopathogenic nematode</name>
    <dbReference type="NCBI Taxonomy" id="34508"/>
    <lineage>
        <taxon>Eukaryota</taxon>
        <taxon>Metazoa</taxon>
        <taxon>Ecdysozoa</taxon>
        <taxon>Nematoda</taxon>
        <taxon>Chromadorea</taxon>
        <taxon>Rhabditida</taxon>
        <taxon>Tylenchina</taxon>
        <taxon>Panagrolaimomorpha</taxon>
        <taxon>Strongyloidoidea</taxon>
        <taxon>Steinernematidae</taxon>
        <taxon>Steinernema</taxon>
    </lineage>
</organism>
<evidence type="ECO:0000313" key="2">
    <source>
        <dbReference type="EMBL" id="TKR57555.1"/>
    </source>
</evidence>
<feature type="transmembrane region" description="Helical" evidence="1">
    <location>
        <begin position="92"/>
        <end position="111"/>
    </location>
</feature>
<protein>
    <submittedName>
        <fullName evidence="2">Uncharacterized protein</fullName>
    </submittedName>
</protein>
<comment type="caution">
    <text evidence="2">The sequence shown here is derived from an EMBL/GenBank/DDBJ whole genome shotgun (WGS) entry which is preliminary data.</text>
</comment>
<keyword evidence="1" id="KW-0472">Membrane</keyword>
<reference evidence="2 3" key="2">
    <citation type="journal article" date="2019" name="G3 (Bethesda)">
        <title>Hybrid Assembly of the Genome of the Entomopathogenic Nematode Steinernema carpocapsae Identifies the X-Chromosome.</title>
        <authorList>
            <person name="Serra L."/>
            <person name="Macchietto M."/>
            <person name="Macias-Munoz A."/>
            <person name="McGill C.J."/>
            <person name="Rodriguez I.M."/>
            <person name="Rodriguez B."/>
            <person name="Murad R."/>
            <person name="Mortazavi A."/>
        </authorList>
    </citation>
    <scope>NUCLEOTIDE SEQUENCE [LARGE SCALE GENOMIC DNA]</scope>
    <source>
        <strain evidence="2 3">ALL</strain>
    </source>
</reference>
<accession>A0A4V5ZWV8</accession>
<keyword evidence="3" id="KW-1185">Reference proteome</keyword>
<evidence type="ECO:0000256" key="1">
    <source>
        <dbReference type="SAM" id="Phobius"/>
    </source>
</evidence>
<dbReference type="EMBL" id="AZBU02000015">
    <property type="protein sequence ID" value="TKR57555.1"/>
    <property type="molecule type" value="Genomic_DNA"/>
</dbReference>
<evidence type="ECO:0000313" key="3">
    <source>
        <dbReference type="Proteomes" id="UP000298663"/>
    </source>
</evidence>
<keyword evidence="1" id="KW-0812">Transmembrane</keyword>
<proteinExistence type="predicted"/>
<sequence length="118" mass="13018">MCVIPSISDLNLPFLAHEEFLIIEECVVKETFSNVIDNKALIQLGQYGKRGVTLKMSVVLGRLASNRKFDVYDCGGGHPPRFAPKFAGIRGVWAQLIALLAWLTVAASTSIRARFARL</sequence>
<keyword evidence="1" id="KW-1133">Transmembrane helix</keyword>
<name>A0A4V5ZWV8_STECR</name>
<dbReference type="AlphaFoldDB" id="A0A4V5ZWV8"/>
<gene>
    <name evidence="2" type="ORF">L596_030804</name>
</gene>
<dbReference type="Proteomes" id="UP000298663">
    <property type="component" value="Unassembled WGS sequence"/>
</dbReference>